<evidence type="ECO:0000256" key="1">
    <source>
        <dbReference type="SAM" id="SignalP"/>
    </source>
</evidence>
<evidence type="ECO:0000259" key="2">
    <source>
        <dbReference type="Pfam" id="PF03572"/>
    </source>
</evidence>
<dbReference type="SUPFAM" id="SSF52096">
    <property type="entry name" value="ClpP/crotonase"/>
    <property type="match status" value="1"/>
</dbReference>
<protein>
    <recommendedName>
        <fullName evidence="2">Tail specific protease domain-containing protein</fullName>
    </recommendedName>
</protein>
<dbReference type="AlphaFoldDB" id="A0A8H7SC43"/>
<dbReference type="Gene3D" id="3.90.226.10">
    <property type="entry name" value="2-enoyl-CoA Hydratase, Chain A, domain 1"/>
    <property type="match status" value="1"/>
</dbReference>
<keyword evidence="4" id="KW-1185">Reference proteome</keyword>
<evidence type="ECO:0000313" key="3">
    <source>
        <dbReference type="EMBL" id="KAG2225496.1"/>
    </source>
</evidence>
<dbReference type="InterPro" id="IPR005151">
    <property type="entry name" value="Tail-specific_protease"/>
</dbReference>
<dbReference type="PANTHER" id="PTHR37049:SF4">
    <property type="entry name" value="RHODANESE DOMAIN-CONTAINING PROTEIN"/>
    <property type="match status" value="1"/>
</dbReference>
<organism evidence="3 4">
    <name type="scientific">Circinella minor</name>
    <dbReference type="NCBI Taxonomy" id="1195481"/>
    <lineage>
        <taxon>Eukaryota</taxon>
        <taxon>Fungi</taxon>
        <taxon>Fungi incertae sedis</taxon>
        <taxon>Mucoromycota</taxon>
        <taxon>Mucoromycotina</taxon>
        <taxon>Mucoromycetes</taxon>
        <taxon>Mucorales</taxon>
        <taxon>Lichtheimiaceae</taxon>
        <taxon>Circinella</taxon>
    </lineage>
</organism>
<name>A0A8H7SC43_9FUNG</name>
<dbReference type="GO" id="GO:0008236">
    <property type="term" value="F:serine-type peptidase activity"/>
    <property type="evidence" value="ECO:0007669"/>
    <property type="project" value="InterPro"/>
</dbReference>
<proteinExistence type="predicted"/>
<feature type="domain" description="Tail specific protease" evidence="2">
    <location>
        <begin position="369"/>
        <end position="544"/>
    </location>
</feature>
<comment type="caution">
    <text evidence="3">The sequence shown here is derived from an EMBL/GenBank/DDBJ whole genome shotgun (WGS) entry which is preliminary data.</text>
</comment>
<sequence length="668" mass="75181">MKLLPNNPSHSGYKVTAAILLFLSVTSPITLAAKPKDDPCAAIAGQSIASFTEAKACLEHFPFDQTIADQTIDTIRSVTKDLYVFNEIAASPPRVDGLSVVPVNISYGLDVIKQEKWKSDRAFQDAVALLLDKVQDAHLVYAPFCYRQFIFWQPIQLNSLIRNRRLVVNVAYVKNDIWPDAKESWTGCEVTHIDDREAMDMVVDYAVNNNGESKDVNTCYNNIMNTKSYFHGWDDGADDLGYHRFLPAQETHAYTLRCPKKGTQPIDEQYDPPFTVKVPWVAQVPQGFSDADSYWQSYCQSAYQSNNDGPNFEKRNGAVWSEETSNELKRIHEGQAFDLSPSSYASGNSNAAGNPAGGRYMEFIELDNKVGVIDIQSFSVDMQDRAEFASNFTQGLETFEKNGIEKIILDLSQNGGGDACAGEYIINSFFGSTPDYQSDVKYTPFMERVIQKAYKDKSTKWYDYRSEADPTKISADWYTNTVTYKRGKEDVQFSQPITLSCDGWDSGVHKQYKNDRWKPSDLLILSDGRCGSTCAIVASRLRLSHQVPALGFGGIRGNRMQYASFPGGESERLSGFLMDLQSLGLENDPEAPLPFPERADMGWTFREMYGPMENEKSQGDERHLLEYSVNYADCRLYFDDDNADDVQVLWKQVAKIILDGECPLLAKE</sequence>
<accession>A0A8H7SC43</accession>
<reference evidence="3 4" key="1">
    <citation type="submission" date="2020-12" db="EMBL/GenBank/DDBJ databases">
        <title>Metabolic potential, ecology and presence of endohyphal bacteria is reflected in genomic diversity of Mucoromycotina.</title>
        <authorList>
            <person name="Muszewska A."/>
            <person name="Okrasinska A."/>
            <person name="Steczkiewicz K."/>
            <person name="Drgas O."/>
            <person name="Orlowska M."/>
            <person name="Perlinska-Lenart U."/>
            <person name="Aleksandrzak-Piekarczyk T."/>
            <person name="Szatraj K."/>
            <person name="Zielenkiewicz U."/>
            <person name="Pilsyk S."/>
            <person name="Malc E."/>
            <person name="Mieczkowski P."/>
            <person name="Kruszewska J.S."/>
            <person name="Biernat P."/>
            <person name="Pawlowska J."/>
        </authorList>
    </citation>
    <scope>NUCLEOTIDE SEQUENCE [LARGE SCALE GENOMIC DNA]</scope>
    <source>
        <strain evidence="3 4">CBS 142.35</strain>
    </source>
</reference>
<keyword evidence="1" id="KW-0732">Signal</keyword>
<dbReference type="OrthoDB" id="27214at2759"/>
<dbReference type="Proteomes" id="UP000646827">
    <property type="component" value="Unassembled WGS sequence"/>
</dbReference>
<dbReference type="InterPro" id="IPR029045">
    <property type="entry name" value="ClpP/crotonase-like_dom_sf"/>
</dbReference>
<feature type="signal peptide" evidence="1">
    <location>
        <begin position="1"/>
        <end position="32"/>
    </location>
</feature>
<gene>
    <name evidence="3" type="ORF">INT45_010323</name>
</gene>
<dbReference type="InterPro" id="IPR052766">
    <property type="entry name" value="S41A_metabolite_peptidase"/>
</dbReference>
<dbReference type="EMBL" id="JAEPRB010000027">
    <property type="protein sequence ID" value="KAG2225496.1"/>
    <property type="molecule type" value="Genomic_DNA"/>
</dbReference>
<dbReference type="Pfam" id="PF03572">
    <property type="entry name" value="Peptidase_S41"/>
    <property type="match status" value="1"/>
</dbReference>
<feature type="chain" id="PRO_5034038897" description="Tail specific protease domain-containing protein" evidence="1">
    <location>
        <begin position="33"/>
        <end position="668"/>
    </location>
</feature>
<evidence type="ECO:0000313" key="4">
    <source>
        <dbReference type="Proteomes" id="UP000646827"/>
    </source>
</evidence>
<dbReference type="PANTHER" id="PTHR37049">
    <property type="entry name" value="PEPTIDASE S41 FAMILY PROTEIN"/>
    <property type="match status" value="1"/>
</dbReference>
<dbReference type="GO" id="GO:0006508">
    <property type="term" value="P:proteolysis"/>
    <property type="evidence" value="ECO:0007669"/>
    <property type="project" value="InterPro"/>
</dbReference>